<dbReference type="InterPro" id="IPR029052">
    <property type="entry name" value="Metallo-depent_PP-like"/>
</dbReference>
<evidence type="ECO:0000313" key="3">
    <source>
        <dbReference type="Proteomes" id="UP001189429"/>
    </source>
</evidence>
<gene>
    <name evidence="2" type="ORF">PCOR1329_LOCUS39167</name>
</gene>
<evidence type="ECO:0000313" key="2">
    <source>
        <dbReference type="EMBL" id="CAK0845347.1"/>
    </source>
</evidence>
<dbReference type="EMBL" id="CAUYUJ010014730">
    <property type="protein sequence ID" value="CAK0845347.1"/>
    <property type="molecule type" value="Genomic_DNA"/>
</dbReference>
<sequence>MARRARCFRHKERSRAAKQAAGDALKIADVAHSQLMAADDDIDAGAAGRSEHKQRHLCNQMGISHGNFLHQGLGTLALGQGVRHQRSDKATFLLFKRLLSQKYDTYSVDELQQLIDIANKHNDTANVGFYKSALERRQAKDRPAPPKPLQRQVNDAHQALKITERRLEKALGELDSARTWVTKKHEDVVKLKAELAEKDRIHTDLAGQLHSTVCKKPQQQANSTATQINVRDLLEGRLSEISIVGGDELLGIPSAEYDFSSEDITLLQGKQKELLAGAQELASTLHADLIKIIGTAKQEYRGNLSRLSRKKRKVEDGAAPGGGEGDALAAAGGGGAPGAAAAAAAQAAPQDAAAAANLRERAARLAWKSVLAQDRSRKPRQSALYALRWLEGRLRMFIRVKDLVKLIFVGATGFGELWQAAGHDAPAAVSEALGTYSATARAEAAAIGKEFEAQQAMRLSFARIGWQMPPWHTLVNDFDDEIPLTTTSPALVADLLFEGVTRSHQRAVGDKIGSGRKCFDVVASELRRSAHKPRDRGVIRAIACDGAWTKDRAIERGYLLQYNVCQLCGAAPDSLLRRLWQCPSVSDQRQGACGAAIVQDALRHISDMCSDFPGNGDSDVFAEDVRIETMLREDGGAASPRRTADERRAAREWTSGAPRTELCRRFAEELAARPRDPLAAAEAALGAVAGCGRGKISGILQPRRVRQHASCWLEEHPTAGGPPPRADGSEEGGVAAVTDPKDSKESQVGAQPPVQSDLPKRACRLRIIAVNDVYLLDNLPRLSTLVAQEANGMPRQNVVTTLAGDFLAPSLLSSLDFGSGMVTCLNRVPVDYVCFGNHEQDLP</sequence>
<dbReference type="SUPFAM" id="SSF56300">
    <property type="entry name" value="Metallo-dependent phosphatases"/>
    <property type="match status" value="1"/>
</dbReference>
<feature type="non-terminal residue" evidence="2">
    <location>
        <position position="843"/>
    </location>
</feature>
<evidence type="ECO:0000256" key="1">
    <source>
        <dbReference type="SAM" id="MobiDB-lite"/>
    </source>
</evidence>
<keyword evidence="3" id="KW-1185">Reference proteome</keyword>
<organism evidence="2 3">
    <name type="scientific">Prorocentrum cordatum</name>
    <dbReference type="NCBI Taxonomy" id="2364126"/>
    <lineage>
        <taxon>Eukaryota</taxon>
        <taxon>Sar</taxon>
        <taxon>Alveolata</taxon>
        <taxon>Dinophyceae</taxon>
        <taxon>Prorocentrales</taxon>
        <taxon>Prorocentraceae</taxon>
        <taxon>Prorocentrum</taxon>
    </lineage>
</organism>
<protein>
    <submittedName>
        <fullName evidence="2">Uncharacterized protein</fullName>
    </submittedName>
</protein>
<name>A0ABN9THG2_9DINO</name>
<dbReference type="Gene3D" id="3.60.21.10">
    <property type="match status" value="1"/>
</dbReference>
<reference evidence="2" key="1">
    <citation type="submission" date="2023-10" db="EMBL/GenBank/DDBJ databases">
        <authorList>
            <person name="Chen Y."/>
            <person name="Shah S."/>
            <person name="Dougan E. K."/>
            <person name="Thang M."/>
            <person name="Chan C."/>
        </authorList>
    </citation>
    <scope>NUCLEOTIDE SEQUENCE [LARGE SCALE GENOMIC DNA]</scope>
</reference>
<proteinExistence type="predicted"/>
<feature type="region of interest" description="Disordered" evidence="1">
    <location>
        <begin position="714"/>
        <end position="755"/>
    </location>
</feature>
<accession>A0ABN9THG2</accession>
<dbReference type="Proteomes" id="UP001189429">
    <property type="component" value="Unassembled WGS sequence"/>
</dbReference>
<comment type="caution">
    <text evidence="2">The sequence shown here is derived from an EMBL/GenBank/DDBJ whole genome shotgun (WGS) entry which is preliminary data.</text>
</comment>